<dbReference type="AlphaFoldDB" id="A0A8C4YZ34"/>
<sequence length="508" mass="57628">MTCPRRKRQTNTTCMLARRSRGFPDYGNILRANMRMLRAIVLQEDRNFIKVWSKTSKSTIAYDSGKIYFENYQSCYSCIDTHPQLLYKLPQRSKSEKIEDALQCSSPLEKSLSTPSDQKPCLLTLTANNWLYRLSAETGETLQGVYLSPNPKFKYLQWDEYQDRFYVKSIQNKVAPFARQAGITQNTVMHLAIFNVFPLEIVGMLEINKTVFGDTVTDVVLTQGTLAVSHSTKTVKLYSFDRILSEFMTKRLALGQPSPFHEGRTVGDAPYGIPENIVIKDCPPVLFEVSCSDHNVQIGGHPWHYIYTPPHKKHRGTYHICSLAEGILAKNGIQDMDCCSLETDLIYLHPDESGRIIHVGPNTVKMLRCVSGLKSDSPSEVVEDFSITTCRSNVAPRVTVTSSGRTVKRISQQLDDDPDQETFRTVEYEDEVDLLALVVTDGEEGEGRACVKLHDNSSGVLLKTIPLEQAWDVTYRNEMCFDKETIVHIEERNNGFHCHVYKLQTEAK</sequence>
<dbReference type="GeneTree" id="ENSGT00390000012728"/>
<dbReference type="GO" id="GO:0080008">
    <property type="term" value="C:Cul4-RING E3 ubiquitin ligase complex"/>
    <property type="evidence" value="ECO:0007669"/>
    <property type="project" value="TreeGrafter"/>
</dbReference>
<dbReference type="InterPro" id="IPR031620">
    <property type="entry name" value="DCAF17"/>
</dbReference>
<dbReference type="OMA" id="IQEMNCC"/>
<dbReference type="PANTHER" id="PTHR14815">
    <property type="entry name" value="DDB1- AND CUL4-ASSOCIATED FACTOR 17"/>
    <property type="match status" value="1"/>
</dbReference>
<dbReference type="GO" id="GO:0016567">
    <property type="term" value="P:protein ubiquitination"/>
    <property type="evidence" value="ECO:0007669"/>
    <property type="project" value="InterPro"/>
</dbReference>
<organism evidence="1 2">
    <name type="scientific">Gadus morhua</name>
    <name type="common">Atlantic cod</name>
    <dbReference type="NCBI Taxonomy" id="8049"/>
    <lineage>
        <taxon>Eukaryota</taxon>
        <taxon>Metazoa</taxon>
        <taxon>Chordata</taxon>
        <taxon>Craniata</taxon>
        <taxon>Vertebrata</taxon>
        <taxon>Euteleostomi</taxon>
        <taxon>Actinopterygii</taxon>
        <taxon>Neopterygii</taxon>
        <taxon>Teleostei</taxon>
        <taxon>Neoteleostei</taxon>
        <taxon>Acanthomorphata</taxon>
        <taxon>Zeiogadaria</taxon>
        <taxon>Gadariae</taxon>
        <taxon>Gadiformes</taxon>
        <taxon>Gadoidei</taxon>
        <taxon>Gadidae</taxon>
        <taxon>Gadus</taxon>
    </lineage>
</organism>
<dbReference type="GeneID" id="115532822"/>
<evidence type="ECO:0000313" key="1">
    <source>
        <dbReference type="Ensembl" id="ENSGMOP00000002493.2"/>
    </source>
</evidence>
<dbReference type="Proteomes" id="UP000694546">
    <property type="component" value="Chromosome 20"/>
</dbReference>
<reference evidence="1" key="1">
    <citation type="submission" date="2025-08" db="UniProtKB">
        <authorList>
            <consortium name="Ensembl"/>
        </authorList>
    </citation>
    <scope>IDENTIFICATION</scope>
</reference>
<keyword evidence="2" id="KW-1185">Reference proteome</keyword>
<name>A0A8C4YZ34_GADMO</name>
<gene>
    <name evidence="1" type="primary">DCAF17</name>
    <name evidence="1" type="synonym">dcaf17</name>
</gene>
<evidence type="ECO:0000313" key="2">
    <source>
        <dbReference type="Proteomes" id="UP000694546"/>
    </source>
</evidence>
<accession>A0A8C4YZ34</accession>
<dbReference type="RefSeq" id="XP_030198614.1">
    <property type="nucleotide sequence ID" value="XM_030342754.1"/>
</dbReference>
<reference evidence="1" key="2">
    <citation type="submission" date="2025-09" db="UniProtKB">
        <authorList>
            <consortium name="Ensembl"/>
        </authorList>
    </citation>
    <scope>IDENTIFICATION</scope>
</reference>
<proteinExistence type="predicted"/>
<dbReference type="Pfam" id="PF15802">
    <property type="entry name" value="DCAF17"/>
    <property type="match status" value="1"/>
</dbReference>
<dbReference type="OrthoDB" id="9971789at2759"/>
<dbReference type="PANTHER" id="PTHR14815:SF2">
    <property type="entry name" value="DDB1- AND CUL4-ASSOCIATED FACTOR 17"/>
    <property type="match status" value="1"/>
</dbReference>
<dbReference type="Ensembl" id="ENSGMOT00000002575.2">
    <property type="protein sequence ID" value="ENSGMOP00000002493.2"/>
    <property type="gene ID" value="ENSGMOG00000002358.2"/>
</dbReference>
<protein>
    <submittedName>
        <fullName evidence="1">Ddb1 and cul4 associated factor 17</fullName>
    </submittedName>
</protein>